<dbReference type="AlphaFoldDB" id="A0AAV1HQB0"/>
<evidence type="ECO:0000256" key="1">
    <source>
        <dbReference type="ARBA" id="ARBA00023002"/>
    </source>
</evidence>
<dbReference type="Gene3D" id="3.40.50.720">
    <property type="entry name" value="NAD(P)-binding Rossmann-like Domain"/>
    <property type="match status" value="1"/>
</dbReference>
<dbReference type="PRINTS" id="PR00081">
    <property type="entry name" value="GDHRDH"/>
</dbReference>
<proteinExistence type="predicted"/>
<dbReference type="PROSITE" id="PS51257">
    <property type="entry name" value="PROKAR_LIPOPROTEIN"/>
    <property type="match status" value="1"/>
</dbReference>
<dbReference type="PANTHER" id="PTHR43157">
    <property type="entry name" value="PHOSPHATIDYLINOSITOL-GLYCAN BIOSYNTHESIS CLASS F PROTEIN-RELATED"/>
    <property type="match status" value="1"/>
</dbReference>
<dbReference type="PANTHER" id="PTHR43157:SF31">
    <property type="entry name" value="PHOSPHATIDYLINOSITOL-GLYCAN BIOSYNTHESIS CLASS F PROTEIN"/>
    <property type="match status" value="1"/>
</dbReference>
<evidence type="ECO:0000313" key="3">
    <source>
        <dbReference type="Proteomes" id="UP001314263"/>
    </source>
</evidence>
<organism evidence="2 3">
    <name type="scientific">Coccomyxa viridis</name>
    <dbReference type="NCBI Taxonomy" id="1274662"/>
    <lineage>
        <taxon>Eukaryota</taxon>
        <taxon>Viridiplantae</taxon>
        <taxon>Chlorophyta</taxon>
        <taxon>core chlorophytes</taxon>
        <taxon>Trebouxiophyceae</taxon>
        <taxon>Trebouxiophyceae incertae sedis</taxon>
        <taxon>Coccomyxaceae</taxon>
        <taxon>Coccomyxa</taxon>
    </lineage>
</organism>
<keyword evidence="3" id="KW-1185">Reference proteome</keyword>
<sequence length="297" mass="31351">MAGKTVIVTGGNSGIGWASCLALAKQNAKVYLTAREPQKGHSAAEAINEHLGTSNVTPLHLDVAQFDNIRSFVKDFSARNEPLHILINNAGIHLPGGLSDSPEKDGQRTPDGFEVTLGTNYFGPMLLTELLLPKLKESAPSRIVNLGSPGEQFSGGVYWDDLKGENKDTSDMQVYGTSKIYLIMATKALNEKLKGTGVEVFAAHPGITDAPLYKKTDKSKPMGANVALSNAIGGQPTERGASPILYAAACEDLAGKGGAFIGGPTGPFLPFSNLDQFKDRPTFTGAYPDTSLCISPG</sequence>
<reference evidence="2 3" key="1">
    <citation type="submission" date="2023-10" db="EMBL/GenBank/DDBJ databases">
        <authorList>
            <person name="Maclean D."/>
            <person name="Macfadyen A."/>
        </authorList>
    </citation>
    <scope>NUCLEOTIDE SEQUENCE [LARGE SCALE GENOMIC DNA]</scope>
</reference>
<dbReference type="Proteomes" id="UP001314263">
    <property type="component" value="Unassembled WGS sequence"/>
</dbReference>
<accession>A0AAV1HQB0</accession>
<evidence type="ECO:0008006" key="4">
    <source>
        <dbReference type="Google" id="ProtNLM"/>
    </source>
</evidence>
<keyword evidence="1" id="KW-0560">Oxidoreductase</keyword>
<dbReference type="InterPro" id="IPR002347">
    <property type="entry name" value="SDR_fam"/>
</dbReference>
<dbReference type="Pfam" id="PF00106">
    <property type="entry name" value="adh_short"/>
    <property type="match status" value="1"/>
</dbReference>
<name>A0AAV1HQB0_9CHLO</name>
<evidence type="ECO:0000313" key="2">
    <source>
        <dbReference type="EMBL" id="CAK0731708.1"/>
    </source>
</evidence>
<dbReference type="GO" id="GO:0016491">
    <property type="term" value="F:oxidoreductase activity"/>
    <property type="evidence" value="ECO:0007669"/>
    <property type="project" value="UniProtKB-KW"/>
</dbReference>
<gene>
    <name evidence="2" type="ORF">CVIRNUC_000032</name>
</gene>
<dbReference type="InterPro" id="IPR036291">
    <property type="entry name" value="NAD(P)-bd_dom_sf"/>
</dbReference>
<protein>
    <recommendedName>
        <fullName evidence="4">NAD(P)-binding protein</fullName>
    </recommendedName>
</protein>
<comment type="caution">
    <text evidence="2">The sequence shown here is derived from an EMBL/GenBank/DDBJ whole genome shotgun (WGS) entry which is preliminary data.</text>
</comment>
<dbReference type="EMBL" id="CAUYUE010000001">
    <property type="protein sequence ID" value="CAK0731708.1"/>
    <property type="molecule type" value="Genomic_DNA"/>
</dbReference>
<dbReference type="SUPFAM" id="SSF51735">
    <property type="entry name" value="NAD(P)-binding Rossmann-fold domains"/>
    <property type="match status" value="1"/>
</dbReference>